<dbReference type="EMBL" id="JARPUR010000004">
    <property type="protein sequence ID" value="KAK4876935.1"/>
    <property type="molecule type" value="Genomic_DNA"/>
</dbReference>
<comment type="subcellular location">
    <subcellularLocation>
        <location evidence="1">Cell membrane</location>
        <topology evidence="1">Multi-pass membrane protein</topology>
    </subcellularLocation>
</comment>
<dbReference type="AlphaFoldDB" id="A0AAN7Q2H3"/>
<evidence type="ECO:0008006" key="15">
    <source>
        <dbReference type="Google" id="ProtNLM"/>
    </source>
</evidence>
<dbReference type="GO" id="GO:0005886">
    <property type="term" value="C:plasma membrane"/>
    <property type="evidence" value="ECO:0007669"/>
    <property type="project" value="UniProtKB-SubCell"/>
</dbReference>
<keyword evidence="6 12" id="KW-1133">Transmembrane helix</keyword>
<protein>
    <recommendedName>
        <fullName evidence="15">Sodium-dependent multivitamin transporter</fullName>
    </recommendedName>
</protein>
<dbReference type="Gene3D" id="1.20.1730.10">
    <property type="entry name" value="Sodium/glucose cotransporter"/>
    <property type="match status" value="1"/>
</dbReference>
<feature type="transmembrane region" description="Helical" evidence="12">
    <location>
        <begin position="244"/>
        <end position="267"/>
    </location>
</feature>
<evidence type="ECO:0000256" key="11">
    <source>
        <dbReference type="RuleBase" id="RU362091"/>
    </source>
</evidence>
<feature type="transmembrane region" description="Helical" evidence="12">
    <location>
        <begin position="381"/>
        <end position="400"/>
    </location>
</feature>
<dbReference type="PANTHER" id="PTHR42985:SF21">
    <property type="entry name" value="SODIUM-DEPENDENT MULTIVITAMIN TRANSPORTER-LIKE PROTEIN"/>
    <property type="match status" value="1"/>
</dbReference>
<feature type="transmembrane region" description="Helical" evidence="12">
    <location>
        <begin position="473"/>
        <end position="494"/>
    </location>
</feature>
<keyword evidence="7" id="KW-0915">Sodium</keyword>
<evidence type="ECO:0000256" key="10">
    <source>
        <dbReference type="ARBA" id="ARBA00023201"/>
    </source>
</evidence>
<feature type="transmembrane region" description="Helical" evidence="12">
    <location>
        <begin position="7"/>
        <end position="25"/>
    </location>
</feature>
<feature type="transmembrane region" description="Helical" evidence="12">
    <location>
        <begin position="45"/>
        <end position="65"/>
    </location>
</feature>
<keyword evidence="8" id="KW-0406">Ion transport</keyword>
<feature type="transmembrane region" description="Helical" evidence="12">
    <location>
        <begin position="77"/>
        <end position="101"/>
    </location>
</feature>
<evidence type="ECO:0000256" key="12">
    <source>
        <dbReference type="SAM" id="Phobius"/>
    </source>
</evidence>
<feature type="transmembrane region" description="Helical" evidence="12">
    <location>
        <begin position="156"/>
        <end position="174"/>
    </location>
</feature>
<keyword evidence="14" id="KW-1185">Reference proteome</keyword>
<keyword evidence="9 12" id="KW-0472">Membrane</keyword>
<evidence type="ECO:0000256" key="5">
    <source>
        <dbReference type="ARBA" id="ARBA00022692"/>
    </source>
</evidence>
<keyword evidence="4" id="KW-1003">Cell membrane</keyword>
<organism evidence="13 14">
    <name type="scientific">Aquatica leii</name>
    <dbReference type="NCBI Taxonomy" id="1421715"/>
    <lineage>
        <taxon>Eukaryota</taxon>
        <taxon>Metazoa</taxon>
        <taxon>Ecdysozoa</taxon>
        <taxon>Arthropoda</taxon>
        <taxon>Hexapoda</taxon>
        <taxon>Insecta</taxon>
        <taxon>Pterygota</taxon>
        <taxon>Neoptera</taxon>
        <taxon>Endopterygota</taxon>
        <taxon>Coleoptera</taxon>
        <taxon>Polyphaga</taxon>
        <taxon>Elateriformia</taxon>
        <taxon>Elateroidea</taxon>
        <taxon>Lampyridae</taxon>
        <taxon>Luciolinae</taxon>
        <taxon>Aquatica</taxon>
    </lineage>
</organism>
<keyword evidence="10" id="KW-0739">Sodium transport</keyword>
<evidence type="ECO:0000256" key="7">
    <source>
        <dbReference type="ARBA" id="ARBA00023053"/>
    </source>
</evidence>
<dbReference type="PANTHER" id="PTHR42985">
    <property type="entry name" value="SODIUM-COUPLED MONOCARBOXYLATE TRANSPORTER"/>
    <property type="match status" value="1"/>
</dbReference>
<dbReference type="PROSITE" id="PS50283">
    <property type="entry name" value="NA_SOLUT_SYMP_3"/>
    <property type="match status" value="1"/>
</dbReference>
<evidence type="ECO:0000256" key="2">
    <source>
        <dbReference type="ARBA" id="ARBA00006434"/>
    </source>
</evidence>
<keyword evidence="3" id="KW-0813">Transport</keyword>
<keyword evidence="5 12" id="KW-0812">Transmembrane</keyword>
<feature type="transmembrane region" description="Helical" evidence="12">
    <location>
        <begin position="121"/>
        <end position="144"/>
    </location>
</feature>
<name>A0AAN7Q2H3_9COLE</name>
<dbReference type="InterPro" id="IPR038377">
    <property type="entry name" value="Na/Glc_symporter_sf"/>
</dbReference>
<feature type="transmembrane region" description="Helical" evidence="12">
    <location>
        <begin position="350"/>
        <end position="369"/>
    </location>
</feature>
<gene>
    <name evidence="13" type="ORF">RN001_009441</name>
</gene>
<evidence type="ECO:0000256" key="6">
    <source>
        <dbReference type="ARBA" id="ARBA00022989"/>
    </source>
</evidence>
<dbReference type="InterPro" id="IPR001734">
    <property type="entry name" value="Na/solute_symporter"/>
</dbReference>
<evidence type="ECO:0000256" key="8">
    <source>
        <dbReference type="ARBA" id="ARBA00023065"/>
    </source>
</evidence>
<proteinExistence type="inferred from homology"/>
<dbReference type="InterPro" id="IPR051163">
    <property type="entry name" value="Sodium:Solute_Symporter_SSF"/>
</dbReference>
<feature type="transmembrane region" description="Helical" evidence="12">
    <location>
        <begin position="407"/>
        <end position="429"/>
    </location>
</feature>
<feature type="transmembrane region" description="Helical" evidence="12">
    <location>
        <begin position="287"/>
        <end position="311"/>
    </location>
</feature>
<evidence type="ECO:0000256" key="4">
    <source>
        <dbReference type="ARBA" id="ARBA00022475"/>
    </source>
</evidence>
<evidence type="ECO:0000313" key="13">
    <source>
        <dbReference type="EMBL" id="KAK4876935.1"/>
    </source>
</evidence>
<dbReference type="Pfam" id="PF00474">
    <property type="entry name" value="SSF"/>
    <property type="match status" value="2"/>
</dbReference>
<comment type="similarity">
    <text evidence="2 11">Belongs to the sodium:solute symporter (SSF) (TC 2.A.21) family.</text>
</comment>
<sequence>MFSLTDYGVFLSMIAISCMIGIYFGCLKKNQTTADYLLGGSKMTIAPVTMSMIASNISGITLLALPADVYLYGANIGFLCISMVIVSFLIIFLYLPVIMKLKVPSGFEYLNLRFDKNVRTLASLLFTFHLISPLVCIVCMFYTTIGGFKAVIWSDVLQFLGMVISMLSVILVGIKSIGGFDVVLNKAAEGHRLDFDFSFDPTIRDGFWPIITAGTVLWLNILCFNPSSVQKYLSTSSLKNAKNVVIILCISLFGVFALTTLTGVILYAKYEKCDPFSSGKITKPDQILIHFFFDVAADITGLPGIFIAGIFSASLSSLSTSFNTLAATVYGDFILPNIHKDVSPKTERNLLKLIVVVFGMVCTVLTFAIDQLTSLQNFVSSGQGCMGGLFVGLYSLGMLFPKANSKGAFWGTIVGFVISFWIASFNQWYNLQGAFNSFIKPLSVDGCNFSFNSSVLKPLINVNKPFILYRLSYWYSSLISAVLVTVVGVVISCITKSEKEKLNPELISPFAHFIIKKVRGRREAHIISDLEENEKMMGYKFEKK</sequence>
<comment type="caution">
    <text evidence="13">The sequence shown here is derived from an EMBL/GenBank/DDBJ whole genome shotgun (WGS) entry which is preliminary data.</text>
</comment>
<dbReference type="GO" id="GO:0015293">
    <property type="term" value="F:symporter activity"/>
    <property type="evidence" value="ECO:0007669"/>
    <property type="project" value="TreeGrafter"/>
</dbReference>
<evidence type="ECO:0000256" key="3">
    <source>
        <dbReference type="ARBA" id="ARBA00022448"/>
    </source>
</evidence>
<evidence type="ECO:0000256" key="1">
    <source>
        <dbReference type="ARBA" id="ARBA00004651"/>
    </source>
</evidence>
<reference evidence="14" key="1">
    <citation type="submission" date="2023-01" db="EMBL/GenBank/DDBJ databases">
        <title>Key to firefly adult light organ development and bioluminescence: homeobox transcription factors regulate luciferase expression and transportation to peroxisome.</title>
        <authorList>
            <person name="Fu X."/>
        </authorList>
    </citation>
    <scope>NUCLEOTIDE SEQUENCE [LARGE SCALE GENOMIC DNA]</scope>
</reference>
<dbReference type="Proteomes" id="UP001353858">
    <property type="component" value="Unassembled WGS sequence"/>
</dbReference>
<evidence type="ECO:0000256" key="9">
    <source>
        <dbReference type="ARBA" id="ARBA00023136"/>
    </source>
</evidence>
<accession>A0AAN7Q2H3</accession>
<evidence type="ECO:0000313" key="14">
    <source>
        <dbReference type="Proteomes" id="UP001353858"/>
    </source>
</evidence>
<feature type="transmembrane region" description="Helical" evidence="12">
    <location>
        <begin position="206"/>
        <end position="224"/>
    </location>
</feature>
<dbReference type="GO" id="GO:0006814">
    <property type="term" value="P:sodium ion transport"/>
    <property type="evidence" value="ECO:0007669"/>
    <property type="project" value="UniProtKB-KW"/>
</dbReference>